<keyword evidence="2" id="KW-0472">Membrane</keyword>
<comment type="caution">
    <text evidence="3">The sequence shown here is derived from an EMBL/GenBank/DDBJ whole genome shotgun (WGS) entry which is preliminary data.</text>
</comment>
<keyword evidence="2" id="KW-1133">Transmembrane helix</keyword>
<name>A0A413RJZ0_9CELL</name>
<accession>A0A413RJZ0</accession>
<evidence type="ECO:0000256" key="2">
    <source>
        <dbReference type="SAM" id="Phobius"/>
    </source>
</evidence>
<organism evidence="3 4">
    <name type="scientific">Cellulomonas rhizosphaerae</name>
    <dbReference type="NCBI Taxonomy" id="2293719"/>
    <lineage>
        <taxon>Bacteria</taxon>
        <taxon>Bacillati</taxon>
        <taxon>Actinomycetota</taxon>
        <taxon>Actinomycetes</taxon>
        <taxon>Micrococcales</taxon>
        <taxon>Cellulomonadaceae</taxon>
        <taxon>Cellulomonas</taxon>
    </lineage>
</organism>
<feature type="transmembrane region" description="Helical" evidence="2">
    <location>
        <begin position="27"/>
        <end position="46"/>
    </location>
</feature>
<evidence type="ECO:0000313" key="4">
    <source>
        <dbReference type="Proteomes" id="UP000283374"/>
    </source>
</evidence>
<dbReference type="Proteomes" id="UP000283374">
    <property type="component" value="Unassembled WGS sequence"/>
</dbReference>
<protein>
    <recommendedName>
        <fullName evidence="5">Adhesin domain-containing protein</fullName>
    </recommendedName>
</protein>
<proteinExistence type="predicted"/>
<sequence length="261" mass="26581">MWVPSALVTIDTAPARRSQRPPRATRTGWIIVAACVAVAVVIALVVTRPWSDDGPADELADGTGGTAQQEPATVARGTDDAATLTLSGSAQALQVTADASDDDLLRAESDGADQPTVDGDRLELRGGIVHLRLAPDVVWTLAITEGMDTVDVNLTGGRLAALDLSGGARLITLTLPKPDGAVTIDQSAGAQDLVVHLPQDTGAVAHVTSGVGTVAIDGTKTQGVGAGTDLATKPRGDDYYTVNVGGGLGTLTIDHPDTQSP</sequence>
<evidence type="ECO:0000256" key="1">
    <source>
        <dbReference type="SAM" id="MobiDB-lite"/>
    </source>
</evidence>
<evidence type="ECO:0008006" key="5">
    <source>
        <dbReference type="Google" id="ProtNLM"/>
    </source>
</evidence>
<dbReference type="EMBL" id="QWKP01000207">
    <property type="protein sequence ID" value="RHA39124.1"/>
    <property type="molecule type" value="Genomic_DNA"/>
</dbReference>
<reference evidence="3 4" key="1">
    <citation type="submission" date="2018-08" db="EMBL/GenBank/DDBJ databases">
        <title>Cellulomonas rhizosphaerae sp. nov., a novel actinomycete isolated from soil.</title>
        <authorList>
            <person name="Tian Y."/>
        </authorList>
    </citation>
    <scope>NUCLEOTIDE SEQUENCE [LARGE SCALE GENOMIC DNA]</scope>
    <source>
        <strain evidence="3 4">NEAU-TCZ24</strain>
    </source>
</reference>
<keyword evidence="2" id="KW-0812">Transmembrane</keyword>
<keyword evidence="4" id="KW-1185">Reference proteome</keyword>
<gene>
    <name evidence="3" type="ORF">D1825_12285</name>
</gene>
<evidence type="ECO:0000313" key="3">
    <source>
        <dbReference type="EMBL" id="RHA39124.1"/>
    </source>
</evidence>
<feature type="region of interest" description="Disordered" evidence="1">
    <location>
        <begin position="53"/>
        <end position="73"/>
    </location>
</feature>
<dbReference type="AlphaFoldDB" id="A0A413RJZ0"/>